<feature type="region of interest" description="Disordered" evidence="5">
    <location>
        <begin position="470"/>
        <end position="490"/>
    </location>
</feature>
<evidence type="ECO:0000313" key="8">
    <source>
        <dbReference type="Proteomes" id="UP001456513"/>
    </source>
</evidence>
<dbReference type="Gene3D" id="3.40.50.1820">
    <property type="entry name" value="alpha/beta hydrolase"/>
    <property type="match status" value="1"/>
</dbReference>
<keyword evidence="3" id="KW-0378">Hydrolase</keyword>
<dbReference type="RefSeq" id="WP_341442091.1">
    <property type="nucleotide sequence ID" value="NZ_JBBPCN010000001.1"/>
</dbReference>
<evidence type="ECO:0000256" key="1">
    <source>
        <dbReference type="ARBA" id="ARBA00007534"/>
    </source>
</evidence>
<evidence type="ECO:0000256" key="4">
    <source>
        <dbReference type="ARBA" id="ARBA00023157"/>
    </source>
</evidence>
<dbReference type="PANTHER" id="PTHR33630:SF9">
    <property type="entry name" value="CUTINASE 4"/>
    <property type="match status" value="1"/>
</dbReference>
<accession>A0ABU9CZY8</accession>
<feature type="chain" id="PRO_5047221330" evidence="6">
    <location>
        <begin position="33"/>
        <end position="490"/>
    </location>
</feature>
<organism evidence="7 8">
    <name type="scientific">Rhodococcus navarretei</name>
    <dbReference type="NCBI Taxonomy" id="3128981"/>
    <lineage>
        <taxon>Bacteria</taxon>
        <taxon>Bacillati</taxon>
        <taxon>Actinomycetota</taxon>
        <taxon>Actinomycetes</taxon>
        <taxon>Mycobacteriales</taxon>
        <taxon>Nocardiaceae</taxon>
        <taxon>Rhodococcus</taxon>
    </lineage>
</organism>
<dbReference type="InterPro" id="IPR029058">
    <property type="entry name" value="AB_hydrolase_fold"/>
</dbReference>
<keyword evidence="8" id="KW-1185">Reference proteome</keyword>
<dbReference type="SMART" id="SM01110">
    <property type="entry name" value="Cutinase"/>
    <property type="match status" value="1"/>
</dbReference>
<sequence>MLRRKLALTSVFLRSAAVTVALALAAPAVALAAPDSGSADSGSSDFGSSQGPNIDPNNYAQDCPDVLMLAVSGATDSDADRNPLNEESQTIASNWVGNVTVPTGEVNAGSPGTVGWLYVPYASTYGVGFLDDVLTYQQTIDDGIASTNRLLDEYKTKCGDRTKFVLVGYSVGGEVLDRLAVEIGRRDPGALVTGDDIAGVMMIGSPYRPAGVPNFEDEPGQSRGGFMDQSPRDYGTLTDKVTWSCRPYDLACDAPADIEFLQLALEIISQMRMTLLNPVQTVSDFARAVTTIATRAIVDIATNKTWLESDETLLQVLVKVADVDYTVADQQAADALTPDQLLADLNWALGPGAETVEAKLRAEGEGLVDNNKGIVDVVLGPYLLIGFLQHLSYWYNDPNDGYEWESEKVVAWVTDLARTEREKENAPEVVTPEAPETAPEARLLPVPGTQTRVSDLGAFLESQGIPVPEGMFPPQYSTVPDPAASAPVPN</sequence>
<dbReference type="Pfam" id="PF01083">
    <property type="entry name" value="Cutinase"/>
    <property type="match status" value="1"/>
</dbReference>
<keyword evidence="2" id="KW-0719">Serine esterase</keyword>
<dbReference type="Proteomes" id="UP001456513">
    <property type="component" value="Unassembled WGS sequence"/>
</dbReference>
<dbReference type="EMBL" id="JBBPCN010000001">
    <property type="protein sequence ID" value="MEK8072906.1"/>
    <property type="molecule type" value="Genomic_DNA"/>
</dbReference>
<reference evidence="7 8" key="1">
    <citation type="submission" date="2024-03" db="EMBL/GenBank/DDBJ databases">
        <title>Rhodococcus navarretei sp. nov. and Pseudarthrobacter quantumdoti sp. nov., two new species with the ability to biosynthesize Quantum Dots isolated from soil samples at Union Glacier, Antarctica.</title>
        <authorList>
            <person name="Vargas M."/>
        </authorList>
    </citation>
    <scope>NUCLEOTIDE SEQUENCE [LARGE SCALE GENOMIC DNA]</scope>
    <source>
        <strain evidence="7 8">EXRC-4A-4</strain>
    </source>
</reference>
<keyword evidence="6" id="KW-0732">Signal</keyword>
<dbReference type="InterPro" id="IPR000675">
    <property type="entry name" value="Cutinase/axe"/>
</dbReference>
<evidence type="ECO:0000256" key="5">
    <source>
        <dbReference type="SAM" id="MobiDB-lite"/>
    </source>
</evidence>
<evidence type="ECO:0000256" key="3">
    <source>
        <dbReference type="ARBA" id="ARBA00022801"/>
    </source>
</evidence>
<evidence type="ECO:0000313" key="7">
    <source>
        <dbReference type="EMBL" id="MEK8072906.1"/>
    </source>
</evidence>
<feature type="region of interest" description="Disordered" evidence="5">
    <location>
        <begin position="422"/>
        <end position="447"/>
    </location>
</feature>
<protein>
    <submittedName>
        <fullName evidence="7">Cutinase family protein</fullName>
    </submittedName>
</protein>
<comment type="similarity">
    <text evidence="1">Belongs to the cutinase family.</text>
</comment>
<evidence type="ECO:0000256" key="2">
    <source>
        <dbReference type="ARBA" id="ARBA00022487"/>
    </source>
</evidence>
<keyword evidence="4" id="KW-1015">Disulfide bond</keyword>
<feature type="signal peptide" evidence="6">
    <location>
        <begin position="1"/>
        <end position="32"/>
    </location>
</feature>
<gene>
    <name evidence="7" type="ORF">AABD04_18855</name>
</gene>
<name>A0ABU9CZY8_9NOCA</name>
<dbReference type="PANTHER" id="PTHR33630">
    <property type="entry name" value="CUTINASE RV1984C-RELATED-RELATED"/>
    <property type="match status" value="1"/>
</dbReference>
<comment type="caution">
    <text evidence="7">The sequence shown here is derived from an EMBL/GenBank/DDBJ whole genome shotgun (WGS) entry which is preliminary data.</text>
</comment>
<dbReference type="SUPFAM" id="SSF53474">
    <property type="entry name" value="alpha/beta-Hydrolases"/>
    <property type="match status" value="1"/>
</dbReference>
<evidence type="ECO:0000256" key="6">
    <source>
        <dbReference type="SAM" id="SignalP"/>
    </source>
</evidence>
<proteinExistence type="inferred from homology"/>